<dbReference type="AlphaFoldDB" id="A0A6M2DUV6"/>
<proteinExistence type="predicted"/>
<dbReference type="InterPro" id="IPR031734">
    <property type="entry name" value="MBF2"/>
</dbReference>
<feature type="signal peptide" evidence="1">
    <location>
        <begin position="1"/>
        <end position="21"/>
    </location>
</feature>
<accession>A0A6M2DUV6</accession>
<feature type="chain" id="PRO_5026715226" evidence="1">
    <location>
        <begin position="22"/>
        <end position="127"/>
    </location>
</feature>
<sequence length="127" mass="14942">MCFKNIVFLAVFLHFLCFTFSTNENEEWNVDYTINFSIGKRVEGDRIIQTNRYHRNETDPFTMTYNYGFPDNGHTIVSYVELFARQTTPIYKIKFLQGGLGLREMFIAVATFNTTSYNLTSYIYGYN</sequence>
<dbReference type="Pfam" id="PF15868">
    <property type="entry name" value="MBF2"/>
    <property type="match status" value="1"/>
</dbReference>
<evidence type="ECO:0000313" key="2">
    <source>
        <dbReference type="EMBL" id="NOV49923.1"/>
    </source>
</evidence>
<reference evidence="2" key="1">
    <citation type="submission" date="2020-03" db="EMBL/GenBank/DDBJ databases">
        <title>Transcriptomic Profiling of the Digestive Tract of the Rat Flea, Xenopsylla cheopis, Following Blood Feeding and Infection with Yersinia pestis.</title>
        <authorList>
            <person name="Bland D.M."/>
            <person name="Martens C.A."/>
            <person name="Virtaneva K."/>
            <person name="Kanakabandi K."/>
            <person name="Long D."/>
            <person name="Rosenke R."/>
            <person name="Saturday G.A."/>
            <person name="Hoyt F.H."/>
            <person name="Bruno D.P."/>
            <person name="Ribeiro J.M.C."/>
            <person name="Hinnebusch J."/>
        </authorList>
    </citation>
    <scope>NUCLEOTIDE SEQUENCE</scope>
</reference>
<name>A0A6M2DUV6_XENCH</name>
<protein>
    <submittedName>
        <fullName evidence="2">Putative secreted protein</fullName>
    </submittedName>
</protein>
<organism evidence="2">
    <name type="scientific">Xenopsylla cheopis</name>
    <name type="common">Oriental rat flea</name>
    <name type="synonym">Pulex cheopis</name>
    <dbReference type="NCBI Taxonomy" id="163159"/>
    <lineage>
        <taxon>Eukaryota</taxon>
        <taxon>Metazoa</taxon>
        <taxon>Ecdysozoa</taxon>
        <taxon>Arthropoda</taxon>
        <taxon>Hexapoda</taxon>
        <taxon>Insecta</taxon>
        <taxon>Pterygota</taxon>
        <taxon>Neoptera</taxon>
        <taxon>Endopterygota</taxon>
        <taxon>Siphonaptera</taxon>
        <taxon>Pulicidae</taxon>
        <taxon>Xenopsyllinae</taxon>
        <taxon>Xenopsylla</taxon>
    </lineage>
</organism>
<keyword evidence="1" id="KW-0732">Signal</keyword>
<dbReference type="EMBL" id="GIIL01006197">
    <property type="protein sequence ID" value="NOV49923.1"/>
    <property type="molecule type" value="Transcribed_RNA"/>
</dbReference>
<evidence type="ECO:0000256" key="1">
    <source>
        <dbReference type="SAM" id="SignalP"/>
    </source>
</evidence>